<keyword evidence="1" id="KW-1133">Transmembrane helix</keyword>
<evidence type="ECO:0000259" key="2">
    <source>
        <dbReference type="Pfam" id="PF01970"/>
    </source>
</evidence>
<dbReference type="EMBL" id="BAABJO010000014">
    <property type="protein sequence ID" value="GAA5125856.1"/>
    <property type="molecule type" value="Genomic_DNA"/>
</dbReference>
<sequence>MPEFLIELLGPTALGYAILGFVVGAIGGAIPGINIVLTMTLLIPFTFTLTPTQTVILLISCYVGGEYSGSIPAILINTPGTPSSAAVVLDGYPMAKQGLGARAIGISATASGVGNLIGGLFLLAVAPAIAQIVLTFGSPEFFLLAVLGLATIVSTVDGSLRRAAIAAALGALIATVGVSTLSAAPRFTFDNPYLYDGISLTPAFIGIFALAEMLRLAAQREAITSNLLTASGSSRHGFTDAMRHWRSMLRGSVIGIFVGAIPGQGGAVANFLAYTAEKQASKEPERFGTGHPAGIAGPEAANNSVIGAALVPTIGLGIPGSGSTAVILTALLLQGVRPGPQLFQEDLVLVQVIIGTVLVGGVLTFLFGFGLARPLALLSRIPLSILIPVVTCLSLIGVYAEELSPATIWSAVVLGFVGFALVRFGYSPVAFVLGLILGPIAEENLSRVVQLSGGQPWLEFVTRPVSIVIILLIVLVLVRPSLQRRRMHKRHRVA</sequence>
<feature type="transmembrane region" description="Helical" evidence="1">
    <location>
        <begin position="165"/>
        <end position="187"/>
    </location>
</feature>
<dbReference type="Pfam" id="PF01970">
    <property type="entry name" value="TctA"/>
    <property type="match status" value="1"/>
</dbReference>
<dbReference type="InterPro" id="IPR002823">
    <property type="entry name" value="DUF112_TM"/>
</dbReference>
<feature type="transmembrane region" description="Helical" evidence="1">
    <location>
        <begin position="252"/>
        <end position="274"/>
    </location>
</feature>
<dbReference type="PANTHER" id="PTHR35342">
    <property type="entry name" value="TRICARBOXYLIC TRANSPORT PROTEIN"/>
    <property type="match status" value="1"/>
</dbReference>
<reference evidence="4" key="1">
    <citation type="journal article" date="2019" name="Int. J. Syst. Evol. Microbiol.">
        <title>The Global Catalogue of Microorganisms (GCM) 10K type strain sequencing project: providing services to taxonomists for standard genome sequencing and annotation.</title>
        <authorList>
            <consortium name="The Broad Institute Genomics Platform"/>
            <consortium name="The Broad Institute Genome Sequencing Center for Infectious Disease"/>
            <person name="Wu L."/>
            <person name="Ma J."/>
        </authorList>
    </citation>
    <scope>NUCLEOTIDE SEQUENCE [LARGE SCALE GENOMIC DNA]</scope>
    <source>
        <strain evidence="4">JCM 18302</strain>
    </source>
</reference>
<proteinExistence type="predicted"/>
<accession>A0ABP9NLD2</accession>
<dbReference type="Proteomes" id="UP001500804">
    <property type="component" value="Unassembled WGS sequence"/>
</dbReference>
<protein>
    <submittedName>
        <fullName evidence="3">Tripartite tricarboxylate transporter permease</fullName>
    </submittedName>
</protein>
<name>A0ABP9NLD2_9PSEU</name>
<feature type="transmembrane region" description="Helical" evidence="1">
    <location>
        <begin position="348"/>
        <end position="369"/>
    </location>
</feature>
<keyword evidence="4" id="KW-1185">Reference proteome</keyword>
<dbReference type="RefSeq" id="WP_345606793.1">
    <property type="nucleotide sequence ID" value="NZ_BAABJO010000014.1"/>
</dbReference>
<feature type="domain" description="DUF112" evidence="2">
    <location>
        <begin position="14"/>
        <end position="433"/>
    </location>
</feature>
<feature type="transmembrane region" description="Helical" evidence="1">
    <location>
        <begin position="412"/>
        <end position="440"/>
    </location>
</feature>
<evidence type="ECO:0000256" key="1">
    <source>
        <dbReference type="SAM" id="Phobius"/>
    </source>
</evidence>
<feature type="transmembrane region" description="Helical" evidence="1">
    <location>
        <begin position="193"/>
        <end position="211"/>
    </location>
</feature>
<keyword evidence="1" id="KW-0812">Transmembrane</keyword>
<feature type="transmembrane region" description="Helical" evidence="1">
    <location>
        <begin position="103"/>
        <end position="126"/>
    </location>
</feature>
<dbReference type="PANTHER" id="PTHR35342:SF5">
    <property type="entry name" value="TRICARBOXYLIC TRANSPORT PROTEIN"/>
    <property type="match status" value="1"/>
</dbReference>
<organism evidence="3 4">
    <name type="scientific">Pseudonocardia adelaidensis</name>
    <dbReference type="NCBI Taxonomy" id="648754"/>
    <lineage>
        <taxon>Bacteria</taxon>
        <taxon>Bacillati</taxon>
        <taxon>Actinomycetota</taxon>
        <taxon>Actinomycetes</taxon>
        <taxon>Pseudonocardiales</taxon>
        <taxon>Pseudonocardiaceae</taxon>
        <taxon>Pseudonocardia</taxon>
    </lineage>
</organism>
<feature type="transmembrane region" description="Helical" evidence="1">
    <location>
        <begin position="132"/>
        <end position="153"/>
    </location>
</feature>
<keyword evidence="1" id="KW-0472">Membrane</keyword>
<feature type="transmembrane region" description="Helical" evidence="1">
    <location>
        <begin position="381"/>
        <end position="400"/>
    </location>
</feature>
<gene>
    <name evidence="3" type="ORF">GCM10023320_40830</name>
</gene>
<evidence type="ECO:0000313" key="4">
    <source>
        <dbReference type="Proteomes" id="UP001500804"/>
    </source>
</evidence>
<evidence type="ECO:0000313" key="3">
    <source>
        <dbReference type="EMBL" id="GAA5125856.1"/>
    </source>
</evidence>
<feature type="transmembrane region" description="Helical" evidence="1">
    <location>
        <begin position="13"/>
        <end position="37"/>
    </location>
</feature>
<feature type="transmembrane region" description="Helical" evidence="1">
    <location>
        <begin position="460"/>
        <end position="482"/>
    </location>
</feature>
<comment type="caution">
    <text evidence="3">The sequence shown here is derived from an EMBL/GenBank/DDBJ whole genome shotgun (WGS) entry which is preliminary data.</text>
</comment>
<feature type="transmembrane region" description="Helical" evidence="1">
    <location>
        <begin position="314"/>
        <end position="336"/>
    </location>
</feature>